<evidence type="ECO:0000256" key="3">
    <source>
        <dbReference type="ARBA" id="ARBA00022692"/>
    </source>
</evidence>
<evidence type="ECO:0000313" key="14">
    <source>
        <dbReference type="Proteomes" id="UP000001072"/>
    </source>
</evidence>
<evidence type="ECO:0000313" key="13">
    <source>
        <dbReference type="EMBL" id="EGG02756.1"/>
    </source>
</evidence>
<feature type="transmembrane region" description="Helical" evidence="12">
    <location>
        <begin position="199"/>
        <end position="219"/>
    </location>
</feature>
<evidence type="ECO:0000256" key="9">
    <source>
        <dbReference type="ARBA" id="ARBA00023136"/>
    </source>
</evidence>
<gene>
    <name evidence="13" type="ORF">MELLADRAFT_49716</name>
</gene>
<evidence type="ECO:0000256" key="5">
    <source>
        <dbReference type="ARBA" id="ARBA00022989"/>
    </source>
</evidence>
<keyword evidence="6" id="KW-0560">Oxidoreductase</keyword>
<keyword evidence="3 12" id="KW-0812">Transmembrane</keyword>
<dbReference type="GO" id="GO:0006784">
    <property type="term" value="P:heme A biosynthetic process"/>
    <property type="evidence" value="ECO:0007669"/>
    <property type="project" value="EnsemblFungi"/>
</dbReference>
<dbReference type="PANTHER" id="PTHR23289">
    <property type="entry name" value="CYTOCHROME C OXIDASE ASSEMBLY PROTEIN COX15"/>
    <property type="match status" value="1"/>
</dbReference>
<comment type="cofactor">
    <cofactor evidence="1">
        <name>heme b</name>
        <dbReference type="ChEBI" id="CHEBI:60344"/>
    </cofactor>
</comment>
<dbReference type="Pfam" id="PF02628">
    <property type="entry name" value="COX15-CtaA"/>
    <property type="match status" value="1"/>
</dbReference>
<dbReference type="GO" id="GO:0046872">
    <property type="term" value="F:metal ion binding"/>
    <property type="evidence" value="ECO:0007669"/>
    <property type="project" value="UniProtKB-KW"/>
</dbReference>
<comment type="pathway">
    <text evidence="10">Porphyrin-containing compound metabolism; heme A biosynthesis; heme A from heme O: step 1/1.</text>
</comment>
<evidence type="ECO:0000256" key="8">
    <source>
        <dbReference type="ARBA" id="ARBA00023133"/>
    </source>
</evidence>
<evidence type="ECO:0000256" key="12">
    <source>
        <dbReference type="SAM" id="Phobius"/>
    </source>
</evidence>
<evidence type="ECO:0000256" key="4">
    <source>
        <dbReference type="ARBA" id="ARBA00022723"/>
    </source>
</evidence>
<feature type="transmembrane region" description="Helical" evidence="12">
    <location>
        <begin position="436"/>
        <end position="456"/>
    </location>
</feature>
<dbReference type="OrthoDB" id="1726137at2759"/>
<dbReference type="InterPro" id="IPR003780">
    <property type="entry name" value="COX15/CtaA_fam"/>
</dbReference>
<feature type="transmembrane region" description="Helical" evidence="12">
    <location>
        <begin position="84"/>
        <end position="105"/>
    </location>
</feature>
<evidence type="ECO:0000256" key="1">
    <source>
        <dbReference type="ARBA" id="ARBA00001970"/>
    </source>
</evidence>
<feature type="transmembrane region" description="Helical" evidence="12">
    <location>
        <begin position="170"/>
        <end position="187"/>
    </location>
</feature>
<dbReference type="eggNOG" id="KOG2725">
    <property type="taxonomic scope" value="Eukaryota"/>
</dbReference>
<dbReference type="GO" id="GO:0051537">
    <property type="term" value="F:2 iron, 2 sulfur cluster binding"/>
    <property type="evidence" value="ECO:0007669"/>
    <property type="project" value="EnsemblFungi"/>
</dbReference>
<dbReference type="GO" id="GO:0005759">
    <property type="term" value="C:mitochondrial matrix"/>
    <property type="evidence" value="ECO:0007669"/>
    <property type="project" value="EnsemblFungi"/>
</dbReference>
<evidence type="ECO:0000256" key="10">
    <source>
        <dbReference type="ARBA" id="ARBA00044501"/>
    </source>
</evidence>
<dbReference type="InParanoid" id="F4RXN3"/>
<keyword evidence="9 12" id="KW-0472">Membrane</keyword>
<evidence type="ECO:0000256" key="2">
    <source>
        <dbReference type="ARBA" id="ARBA00004141"/>
    </source>
</evidence>
<dbReference type="GO" id="GO:0120547">
    <property type="term" value="F:heme A synthase activity"/>
    <property type="evidence" value="ECO:0007669"/>
    <property type="project" value="UniProtKB-EC"/>
</dbReference>
<reference evidence="14" key="1">
    <citation type="journal article" date="2011" name="Proc. Natl. Acad. Sci. U.S.A.">
        <title>Obligate biotrophy features unraveled by the genomic analysis of rust fungi.</title>
        <authorList>
            <person name="Duplessis S."/>
            <person name="Cuomo C.A."/>
            <person name="Lin Y.-C."/>
            <person name="Aerts A."/>
            <person name="Tisserant E."/>
            <person name="Veneault-Fourrey C."/>
            <person name="Joly D.L."/>
            <person name="Hacquard S."/>
            <person name="Amselem J."/>
            <person name="Cantarel B.L."/>
            <person name="Chiu R."/>
            <person name="Coutinho P.M."/>
            <person name="Feau N."/>
            <person name="Field M."/>
            <person name="Frey P."/>
            <person name="Gelhaye E."/>
            <person name="Goldberg J."/>
            <person name="Grabherr M.G."/>
            <person name="Kodira C.D."/>
            <person name="Kohler A."/>
            <person name="Kuees U."/>
            <person name="Lindquist E.A."/>
            <person name="Lucas S.M."/>
            <person name="Mago R."/>
            <person name="Mauceli E."/>
            <person name="Morin E."/>
            <person name="Murat C."/>
            <person name="Pangilinan J.L."/>
            <person name="Park R."/>
            <person name="Pearson M."/>
            <person name="Quesneville H."/>
            <person name="Rouhier N."/>
            <person name="Sakthikumar S."/>
            <person name="Salamov A.A."/>
            <person name="Schmutz J."/>
            <person name="Selles B."/>
            <person name="Shapiro H."/>
            <person name="Tanguay P."/>
            <person name="Tuskan G.A."/>
            <person name="Henrissat B."/>
            <person name="Van de Peer Y."/>
            <person name="Rouze P."/>
            <person name="Ellis J.G."/>
            <person name="Dodds P.N."/>
            <person name="Schein J.E."/>
            <person name="Zhong S."/>
            <person name="Hamelin R.C."/>
            <person name="Grigoriev I.V."/>
            <person name="Szabo L.J."/>
            <person name="Martin F."/>
        </authorList>
    </citation>
    <scope>NUCLEOTIDE SEQUENCE [LARGE SCALE GENOMIC DNA]</scope>
    <source>
        <strain evidence="14">98AG31 / pathotype 3-4-7</strain>
    </source>
</reference>
<feature type="transmembrane region" description="Helical" evidence="12">
    <location>
        <begin position="377"/>
        <end position="394"/>
    </location>
</feature>
<comment type="subcellular location">
    <subcellularLocation>
        <location evidence="2">Membrane</location>
        <topology evidence="2">Multi-pass membrane protein</topology>
    </subcellularLocation>
</comment>
<organism evidence="14">
    <name type="scientific">Melampsora larici-populina (strain 98AG31 / pathotype 3-4-7)</name>
    <name type="common">Poplar leaf rust fungus</name>
    <dbReference type="NCBI Taxonomy" id="747676"/>
    <lineage>
        <taxon>Eukaryota</taxon>
        <taxon>Fungi</taxon>
        <taxon>Dikarya</taxon>
        <taxon>Basidiomycota</taxon>
        <taxon>Pucciniomycotina</taxon>
        <taxon>Pucciniomycetes</taxon>
        <taxon>Pucciniales</taxon>
        <taxon>Melampsoraceae</taxon>
        <taxon>Melampsora</taxon>
    </lineage>
</organism>
<name>F4RXN3_MELLP</name>
<dbReference type="AlphaFoldDB" id="F4RXN3"/>
<dbReference type="HOGENOM" id="CLU_017627_4_1_1"/>
<dbReference type="EMBL" id="GL883128">
    <property type="protein sequence ID" value="EGG02756.1"/>
    <property type="molecule type" value="Genomic_DNA"/>
</dbReference>
<comment type="catalytic activity">
    <reaction evidence="11">
        <text>Fe(II)-heme o + 2 A + H2O = Fe(II)-heme a + 2 AH2</text>
        <dbReference type="Rhea" id="RHEA:63388"/>
        <dbReference type="ChEBI" id="CHEBI:13193"/>
        <dbReference type="ChEBI" id="CHEBI:15377"/>
        <dbReference type="ChEBI" id="CHEBI:17499"/>
        <dbReference type="ChEBI" id="CHEBI:60530"/>
        <dbReference type="ChEBI" id="CHEBI:61715"/>
        <dbReference type="EC" id="1.17.99.9"/>
    </reaction>
    <physiologicalReaction direction="left-to-right" evidence="11">
        <dbReference type="Rhea" id="RHEA:63389"/>
    </physiologicalReaction>
</comment>
<dbReference type="VEuPathDB" id="FungiDB:MELLADRAFT_49716"/>
<dbReference type="RefSeq" id="XP_007413869.1">
    <property type="nucleotide sequence ID" value="XM_007413807.1"/>
</dbReference>
<keyword evidence="7" id="KW-0408">Iron</keyword>
<sequence>MIRILSNSFKLPNRSQLRFNSSFTNIKLSIINSRPRPSSSISRNLQSKLYQTRFQSHHFNLSKRFINLQSNSNHQKVPDLTSPIVAHHLLIVATLVFSIVVVGGLTRLTESGLSITEWNLISGTLPPLSEQEWFSEFEKYKKTPEFKLLNQSIDLDSFKTIYLWEWSHRMIGRLIGLTFLLPIPFFIRYKLIRSQQIKLGLFGIGTLIGAQGGLGWYMVKSGLDQSELNKRDGIPRVSQYRLAAHLAMAFVVYGSCLRLAGGILRDWRLFYQNLPIGGMNTSVLESVKVLESKVPMRARGLVHSVTGLVFLTAVSGAFVAGLDAGLVYNTFPLMGDHLIPPKSELISTTITNRNEGRPGWIRNIFENPTTVQFDHRVLASLTFTSIIGLFTYLTKKKTSLPPTTSLWIRSMLGMVSIQVGLGISTLVYLVPTSLAAAHQAGSLVLLSLSIATGISLRKPNRRIFLQYLDLMKSKKTHLKPIEFHNVKSN</sequence>
<dbReference type="InterPro" id="IPR023754">
    <property type="entry name" value="HemeA_Synthase_type2"/>
</dbReference>
<dbReference type="GeneID" id="18928634"/>
<dbReference type="GO" id="GO:0016653">
    <property type="term" value="F:oxidoreductase activity, acting on NAD(P)H, heme protein as acceptor"/>
    <property type="evidence" value="ECO:0007669"/>
    <property type="project" value="TreeGrafter"/>
</dbReference>
<evidence type="ECO:0000256" key="6">
    <source>
        <dbReference type="ARBA" id="ARBA00023002"/>
    </source>
</evidence>
<keyword evidence="14" id="KW-1185">Reference proteome</keyword>
<evidence type="ECO:0000256" key="11">
    <source>
        <dbReference type="ARBA" id="ARBA00048044"/>
    </source>
</evidence>
<keyword evidence="4" id="KW-0479">Metal-binding</keyword>
<protein>
    <submittedName>
        <fullName evidence="13">Uncharacterized protein</fullName>
    </submittedName>
</protein>
<dbReference type="STRING" id="747676.F4RXN3"/>
<dbReference type="GO" id="GO:0005743">
    <property type="term" value="C:mitochondrial inner membrane"/>
    <property type="evidence" value="ECO:0007669"/>
    <property type="project" value="EnsemblFungi"/>
</dbReference>
<keyword evidence="5 12" id="KW-1133">Transmembrane helix</keyword>
<accession>F4RXN3</accession>
<dbReference type="FunCoup" id="F4RXN3">
    <property type="interactions" value="537"/>
</dbReference>
<dbReference type="HAMAP" id="MF_01665">
    <property type="entry name" value="HemeA_synth_type2"/>
    <property type="match status" value="1"/>
</dbReference>
<dbReference type="Proteomes" id="UP000001072">
    <property type="component" value="Unassembled WGS sequence"/>
</dbReference>
<keyword evidence="8" id="KW-0350">Heme biosynthesis</keyword>
<feature type="transmembrane region" description="Helical" evidence="12">
    <location>
        <begin position="239"/>
        <end position="260"/>
    </location>
</feature>
<feature type="transmembrane region" description="Helical" evidence="12">
    <location>
        <begin position="406"/>
        <end position="430"/>
    </location>
</feature>
<evidence type="ECO:0000256" key="7">
    <source>
        <dbReference type="ARBA" id="ARBA00023004"/>
    </source>
</evidence>
<dbReference type="PANTHER" id="PTHR23289:SF2">
    <property type="entry name" value="CYTOCHROME C OXIDASE ASSEMBLY PROTEIN COX15 HOMOLOG"/>
    <property type="match status" value="1"/>
</dbReference>
<feature type="transmembrane region" description="Helical" evidence="12">
    <location>
        <begin position="301"/>
        <end position="322"/>
    </location>
</feature>
<proteinExistence type="inferred from homology"/>
<dbReference type="KEGG" id="mlr:MELLADRAFT_49716"/>